<evidence type="ECO:0000256" key="3">
    <source>
        <dbReference type="ARBA" id="ARBA00022692"/>
    </source>
</evidence>
<evidence type="ECO:0000256" key="1">
    <source>
        <dbReference type="ARBA" id="ARBA00004651"/>
    </source>
</evidence>
<keyword evidence="7 8" id="KW-0472">Membrane</keyword>
<evidence type="ECO:0000256" key="4">
    <source>
        <dbReference type="ARBA" id="ARBA00022960"/>
    </source>
</evidence>
<dbReference type="STRING" id="1797580.A2Z61_00500"/>
<dbReference type="PRINTS" id="PR01806">
    <property type="entry name" value="VIRFACTRMVIN"/>
</dbReference>
<dbReference type="InterPro" id="IPR004268">
    <property type="entry name" value="MurJ"/>
</dbReference>
<evidence type="ECO:0000256" key="8">
    <source>
        <dbReference type="SAM" id="Phobius"/>
    </source>
</evidence>
<feature type="transmembrane region" description="Helical" evidence="8">
    <location>
        <begin position="63"/>
        <end position="82"/>
    </location>
</feature>
<dbReference type="GO" id="GO:0034204">
    <property type="term" value="P:lipid translocation"/>
    <property type="evidence" value="ECO:0007669"/>
    <property type="project" value="TreeGrafter"/>
</dbReference>
<evidence type="ECO:0000256" key="2">
    <source>
        <dbReference type="ARBA" id="ARBA00022475"/>
    </source>
</evidence>
<feature type="transmembrane region" description="Helical" evidence="8">
    <location>
        <begin position="286"/>
        <end position="307"/>
    </location>
</feature>
<dbReference type="EMBL" id="MFAC01000021">
    <property type="protein sequence ID" value="OGD66708.1"/>
    <property type="molecule type" value="Genomic_DNA"/>
</dbReference>
<organism evidence="9 10">
    <name type="scientific">Candidatus Campbellbacteria bacterium RIFCSPLOWO2_02_35_12</name>
    <dbReference type="NCBI Taxonomy" id="1797580"/>
    <lineage>
        <taxon>Bacteria</taxon>
        <taxon>Candidatus Campbelliibacteriota</taxon>
    </lineage>
</organism>
<evidence type="ECO:0000256" key="6">
    <source>
        <dbReference type="ARBA" id="ARBA00022989"/>
    </source>
</evidence>
<feature type="transmembrane region" description="Helical" evidence="8">
    <location>
        <begin position="327"/>
        <end position="349"/>
    </location>
</feature>
<dbReference type="GO" id="GO:0009252">
    <property type="term" value="P:peptidoglycan biosynthetic process"/>
    <property type="evidence" value="ECO:0007669"/>
    <property type="project" value="UniProtKB-KW"/>
</dbReference>
<feature type="transmembrane region" description="Helical" evidence="8">
    <location>
        <begin position="20"/>
        <end position="36"/>
    </location>
</feature>
<feature type="transmembrane region" description="Helical" evidence="8">
    <location>
        <begin position="94"/>
        <end position="118"/>
    </location>
</feature>
<sequence length="562" mass="62719">MVRRIFNFIHKEINGLHEAAYLLGIFALLSQALALARDRLFAHFFGAGAILDTYYTAFKIPDIIFVSTASMVSIYILIPFLTEKSSVSKNAERDFISAIFSAFFLIIVFVSAITFVLTPQFVKIFFPGFIDSVYLNDLILLTRILLLQPIFLGISNLFASITQVHRKFILYALSPIFYNFGIIAGIIFLYPIFGFIGLGMGVVFGAVFHLGIQLPFIIKGGFFPKIAIKMIVRKLNDIKKVIFLSLPRTLALSAHQISLLLLISLASVMTDGSIAVFSFSFNLQSVPLTIIGVSYSVAAFPTLVRLFSNGEKEYFLEQMLAAAKHIIFWSFPIVILFIVLRAQIVRVILGSGEFDWSDTRLTAASLALFVVSLAAQGLVLLFARGYYAAGNTKKPLIFNVIAAILAVVFSFILVKFFTANDTFRYFIEVLLRVEDIEGTSVLMLPLGYSIAMFLNAIALWLALQRDFNSFSQILSKTFFQSISSSIIMGFVAYEFLTIFEKLFNINTFWGIFSQGLFAGIVGIATGVFMLILLGNKEAAEVWKSLHSKFWKADIVVSEQEGF</sequence>
<feature type="transmembrane region" description="Helical" evidence="8">
    <location>
        <begin position="395"/>
        <end position="418"/>
    </location>
</feature>
<dbReference type="InterPro" id="IPR051050">
    <property type="entry name" value="Lipid_II_flippase_MurJ/MviN"/>
</dbReference>
<feature type="transmembrane region" description="Helical" evidence="8">
    <location>
        <begin position="473"/>
        <end position="496"/>
    </location>
</feature>
<dbReference type="PANTHER" id="PTHR47019">
    <property type="entry name" value="LIPID II FLIPPASE MURJ"/>
    <property type="match status" value="1"/>
</dbReference>
<proteinExistence type="predicted"/>
<feature type="transmembrane region" description="Helical" evidence="8">
    <location>
        <begin position="438"/>
        <end position="461"/>
    </location>
</feature>
<feature type="transmembrane region" description="Helical" evidence="8">
    <location>
        <begin position="196"/>
        <end position="220"/>
    </location>
</feature>
<keyword evidence="4" id="KW-0133">Cell shape</keyword>
<comment type="caution">
    <text evidence="9">The sequence shown here is derived from an EMBL/GenBank/DDBJ whole genome shotgun (WGS) entry which is preliminary data.</text>
</comment>
<feature type="transmembrane region" description="Helical" evidence="8">
    <location>
        <begin position="361"/>
        <end position="383"/>
    </location>
</feature>
<comment type="subcellular location">
    <subcellularLocation>
        <location evidence="1">Cell membrane</location>
        <topology evidence="1">Multi-pass membrane protein</topology>
    </subcellularLocation>
</comment>
<protein>
    <recommendedName>
        <fullName evidence="11">Lipid II flippase MurJ</fullName>
    </recommendedName>
</protein>
<gene>
    <name evidence="9" type="ORF">A2Z61_00500</name>
</gene>
<keyword evidence="3 8" id="KW-0812">Transmembrane</keyword>
<evidence type="ECO:0000256" key="7">
    <source>
        <dbReference type="ARBA" id="ARBA00023136"/>
    </source>
</evidence>
<evidence type="ECO:0000256" key="5">
    <source>
        <dbReference type="ARBA" id="ARBA00022984"/>
    </source>
</evidence>
<feature type="transmembrane region" description="Helical" evidence="8">
    <location>
        <begin position="168"/>
        <end position="190"/>
    </location>
</feature>
<evidence type="ECO:0000313" key="9">
    <source>
        <dbReference type="EMBL" id="OGD66708.1"/>
    </source>
</evidence>
<reference evidence="9 10" key="1">
    <citation type="journal article" date="2016" name="Nat. Commun.">
        <title>Thousands of microbial genomes shed light on interconnected biogeochemical processes in an aquifer system.</title>
        <authorList>
            <person name="Anantharaman K."/>
            <person name="Brown C.T."/>
            <person name="Hug L.A."/>
            <person name="Sharon I."/>
            <person name="Castelle C.J."/>
            <person name="Probst A.J."/>
            <person name="Thomas B.C."/>
            <person name="Singh A."/>
            <person name="Wilkins M.J."/>
            <person name="Karaoz U."/>
            <person name="Brodie E.L."/>
            <person name="Williams K.H."/>
            <person name="Hubbard S.S."/>
            <person name="Banfield J.F."/>
        </authorList>
    </citation>
    <scope>NUCLEOTIDE SEQUENCE [LARGE SCALE GENOMIC DNA]</scope>
</reference>
<dbReference type="AlphaFoldDB" id="A0A1F5EH34"/>
<keyword evidence="5" id="KW-0573">Peptidoglycan synthesis</keyword>
<dbReference type="GO" id="GO:0008360">
    <property type="term" value="P:regulation of cell shape"/>
    <property type="evidence" value="ECO:0007669"/>
    <property type="project" value="UniProtKB-KW"/>
</dbReference>
<dbReference type="Proteomes" id="UP000186029">
    <property type="component" value="Unassembled WGS sequence"/>
</dbReference>
<keyword evidence="6 8" id="KW-1133">Transmembrane helix</keyword>
<dbReference type="PANTHER" id="PTHR47019:SF1">
    <property type="entry name" value="LIPID II FLIPPASE MURJ"/>
    <property type="match status" value="1"/>
</dbReference>
<name>A0A1F5EH34_9BACT</name>
<evidence type="ECO:0008006" key="11">
    <source>
        <dbReference type="Google" id="ProtNLM"/>
    </source>
</evidence>
<feature type="transmembrane region" description="Helical" evidence="8">
    <location>
        <begin position="241"/>
        <end position="266"/>
    </location>
</feature>
<feature type="transmembrane region" description="Helical" evidence="8">
    <location>
        <begin position="508"/>
        <end position="533"/>
    </location>
</feature>
<dbReference type="GO" id="GO:0015648">
    <property type="term" value="F:lipid-linked peptidoglycan transporter activity"/>
    <property type="evidence" value="ECO:0007669"/>
    <property type="project" value="TreeGrafter"/>
</dbReference>
<dbReference type="Pfam" id="PF03023">
    <property type="entry name" value="MurJ"/>
    <property type="match status" value="1"/>
</dbReference>
<evidence type="ECO:0000313" key="10">
    <source>
        <dbReference type="Proteomes" id="UP000186029"/>
    </source>
</evidence>
<keyword evidence="2" id="KW-1003">Cell membrane</keyword>
<accession>A0A1F5EH34</accession>
<feature type="transmembrane region" description="Helical" evidence="8">
    <location>
        <begin position="138"/>
        <end position="161"/>
    </location>
</feature>
<dbReference type="GO" id="GO:0005886">
    <property type="term" value="C:plasma membrane"/>
    <property type="evidence" value="ECO:0007669"/>
    <property type="project" value="UniProtKB-SubCell"/>
</dbReference>